<comment type="caution">
    <text evidence="3">The sequence shown here is derived from an EMBL/GenBank/DDBJ whole genome shotgun (WGS) entry which is preliminary data.</text>
</comment>
<feature type="region of interest" description="Disordered" evidence="2">
    <location>
        <begin position="390"/>
        <end position="410"/>
    </location>
</feature>
<accession>A0A9P7C3B1</accession>
<dbReference type="Proteomes" id="UP000717996">
    <property type="component" value="Unassembled WGS sequence"/>
</dbReference>
<evidence type="ECO:0000256" key="1">
    <source>
        <dbReference type="SAM" id="Coils"/>
    </source>
</evidence>
<dbReference type="EMBL" id="JAANIT010003243">
    <property type="protein sequence ID" value="KAG1534507.1"/>
    <property type="molecule type" value="Genomic_DNA"/>
</dbReference>
<evidence type="ECO:0000313" key="3">
    <source>
        <dbReference type="EMBL" id="KAG1534507.1"/>
    </source>
</evidence>
<feature type="compositionally biased region" description="Polar residues" evidence="2">
    <location>
        <begin position="102"/>
        <end position="115"/>
    </location>
</feature>
<feature type="region of interest" description="Disordered" evidence="2">
    <location>
        <begin position="88"/>
        <end position="115"/>
    </location>
</feature>
<dbReference type="AlphaFoldDB" id="A0A9P7C3B1"/>
<evidence type="ECO:0000256" key="2">
    <source>
        <dbReference type="SAM" id="MobiDB-lite"/>
    </source>
</evidence>
<sequence>MPPGDINNNNIINTDDTLTQEAVVTLLSQFESHRKSLRCPHCEKMGQFRRNGSTKTDPPMPIFRCHGCGKTFKARTMMYIVQSLVSPNSLKSSSNDEASGDFHNTQPTQNSNANDQAQDMQPLLDMIQRLSAELAAARAEIANLRQQVIQLQGQTTLQPSHSKDDNQFNSKDFPPLSSQTPPWHNPQRISQIKRSLAENEQQRRTQRQEAAARLLQPPSENQGFQYVYLPTKARVPIGQIRTRLRKLDIQNTRILDIHYPDRNIVALLVHNDYVDELRKQLERFKVTLKDDFDPCDPKVLRDPKYADLSPEERANFALMHHSDRMARALKYIRTPVKYAVARFFYSKGWISKALLQETLPNRNKTSDQAADIFQYDDITMEIADDLSHVSTNSDANPTGEAITMNDSVSL</sequence>
<name>A0A9P7C3B1_RHIOR</name>
<proteinExistence type="predicted"/>
<feature type="coiled-coil region" evidence="1">
    <location>
        <begin position="127"/>
        <end position="154"/>
    </location>
</feature>
<reference evidence="3" key="1">
    <citation type="journal article" date="2020" name="Microb. Genom.">
        <title>Genetic diversity of clinical and environmental Mucorales isolates obtained from an investigation of mucormycosis cases among solid organ transplant recipients.</title>
        <authorList>
            <person name="Nguyen M.H."/>
            <person name="Kaul D."/>
            <person name="Muto C."/>
            <person name="Cheng S.J."/>
            <person name="Richter R.A."/>
            <person name="Bruno V.M."/>
            <person name="Liu G."/>
            <person name="Beyhan S."/>
            <person name="Sundermann A.J."/>
            <person name="Mounaud S."/>
            <person name="Pasculle A.W."/>
            <person name="Nierman W.C."/>
            <person name="Driscoll E."/>
            <person name="Cumbie R."/>
            <person name="Clancy C.J."/>
            <person name="Dupont C.L."/>
        </authorList>
    </citation>
    <scope>NUCLEOTIDE SEQUENCE</scope>
    <source>
        <strain evidence="3">GL16</strain>
    </source>
</reference>
<keyword evidence="1" id="KW-0175">Coiled coil</keyword>
<feature type="region of interest" description="Disordered" evidence="2">
    <location>
        <begin position="155"/>
        <end position="187"/>
    </location>
</feature>
<organism evidence="3 4">
    <name type="scientific">Rhizopus oryzae</name>
    <name type="common">Mucormycosis agent</name>
    <name type="synonym">Rhizopus arrhizus var. delemar</name>
    <dbReference type="NCBI Taxonomy" id="64495"/>
    <lineage>
        <taxon>Eukaryota</taxon>
        <taxon>Fungi</taxon>
        <taxon>Fungi incertae sedis</taxon>
        <taxon>Mucoromycota</taxon>
        <taxon>Mucoromycotina</taxon>
        <taxon>Mucoromycetes</taxon>
        <taxon>Mucorales</taxon>
        <taxon>Mucorineae</taxon>
        <taxon>Rhizopodaceae</taxon>
        <taxon>Rhizopus</taxon>
    </lineage>
</organism>
<gene>
    <name evidence="3" type="ORF">G6F51_012058</name>
</gene>
<protein>
    <submittedName>
        <fullName evidence="3">Uncharacterized protein</fullName>
    </submittedName>
</protein>
<evidence type="ECO:0000313" key="4">
    <source>
        <dbReference type="Proteomes" id="UP000717996"/>
    </source>
</evidence>
<feature type="compositionally biased region" description="Polar residues" evidence="2">
    <location>
        <begin position="176"/>
        <end position="187"/>
    </location>
</feature>